<sequence length="309" mass="34756">MSRQVIINADDFGLSPAVNSGIVKAYQAGGITSTSMMVNMPGFGDALRLARLLPGLGVGLHFNLTYGVPVSDPGSVPSLVRPDGSFHDVKSICNRDVADVEKELEAQWQRFVETSLFPTHLDSHHLLHQNDPFIYKVMATKAVKENVPLRRSQIVHPFPDLASPRMTDSILLDTYGDAKAMERLFHYLRSLPEGITEIVCHPGHVDEILRTISEWTDIRERELSVFADQEVVRVIKAFDIIPINFKALKIKPFLSEDHQQRASRPEKSLTRLRHHDSIGRHSAFAQDSRTISKKRGSTLHSSARNRKRI</sequence>
<dbReference type="GO" id="GO:0005975">
    <property type="term" value="P:carbohydrate metabolic process"/>
    <property type="evidence" value="ECO:0007669"/>
    <property type="project" value="InterPro"/>
</dbReference>
<keyword evidence="4" id="KW-0460">Magnesium</keyword>
<evidence type="ECO:0008006" key="9">
    <source>
        <dbReference type="Google" id="ProtNLM"/>
    </source>
</evidence>
<dbReference type="GO" id="GO:0019213">
    <property type="term" value="F:deacetylase activity"/>
    <property type="evidence" value="ECO:0007669"/>
    <property type="project" value="TreeGrafter"/>
</dbReference>
<organism evidence="7 8">
    <name type="scientific">Paenibacillus azoreducens</name>
    <dbReference type="NCBI Taxonomy" id="116718"/>
    <lineage>
        <taxon>Bacteria</taxon>
        <taxon>Bacillati</taxon>
        <taxon>Bacillota</taxon>
        <taxon>Bacilli</taxon>
        <taxon>Bacillales</taxon>
        <taxon>Paenibacillaceae</taxon>
        <taxon>Paenibacillus</taxon>
    </lineage>
</organism>
<dbReference type="AlphaFoldDB" id="A0A919YGN9"/>
<dbReference type="GO" id="GO:0016787">
    <property type="term" value="F:hydrolase activity"/>
    <property type="evidence" value="ECO:0007669"/>
    <property type="project" value="UniProtKB-KW"/>
</dbReference>
<dbReference type="Gene3D" id="3.20.20.370">
    <property type="entry name" value="Glycoside hydrolase/deacetylase"/>
    <property type="match status" value="1"/>
</dbReference>
<dbReference type="Proteomes" id="UP000682811">
    <property type="component" value="Unassembled WGS sequence"/>
</dbReference>
<name>A0A919YGN9_9BACL</name>
<evidence type="ECO:0000256" key="4">
    <source>
        <dbReference type="ARBA" id="ARBA00022842"/>
    </source>
</evidence>
<evidence type="ECO:0000313" key="8">
    <source>
        <dbReference type="Proteomes" id="UP000682811"/>
    </source>
</evidence>
<dbReference type="SUPFAM" id="SSF88713">
    <property type="entry name" value="Glycoside hydrolase/deacetylase"/>
    <property type="match status" value="1"/>
</dbReference>
<dbReference type="InterPro" id="IPR011330">
    <property type="entry name" value="Glyco_hydro/deAcase_b/a-brl"/>
</dbReference>
<dbReference type="InterPro" id="IPR006879">
    <property type="entry name" value="YdjC-like"/>
</dbReference>
<comment type="cofactor">
    <cofactor evidence="1">
        <name>Mg(2+)</name>
        <dbReference type="ChEBI" id="CHEBI:18420"/>
    </cofactor>
</comment>
<keyword evidence="8" id="KW-1185">Reference proteome</keyword>
<proteinExistence type="predicted"/>
<accession>A0A919YGN9</accession>
<keyword evidence="2" id="KW-0479">Metal-binding</keyword>
<comment type="caution">
    <text evidence="7">The sequence shown here is derived from an EMBL/GenBank/DDBJ whole genome shotgun (WGS) entry which is preliminary data.</text>
</comment>
<keyword evidence="3" id="KW-0378">Hydrolase</keyword>
<dbReference type="GO" id="GO:0046872">
    <property type="term" value="F:metal ion binding"/>
    <property type="evidence" value="ECO:0007669"/>
    <property type="project" value="UniProtKB-KW"/>
</dbReference>
<evidence type="ECO:0000256" key="3">
    <source>
        <dbReference type="ARBA" id="ARBA00022801"/>
    </source>
</evidence>
<evidence type="ECO:0000256" key="6">
    <source>
        <dbReference type="SAM" id="MobiDB-lite"/>
    </source>
</evidence>
<evidence type="ECO:0000256" key="5">
    <source>
        <dbReference type="ARBA" id="ARBA00023277"/>
    </source>
</evidence>
<dbReference type="PANTHER" id="PTHR31609:SF1">
    <property type="entry name" value="CARBOHYDRATE DEACETYLASE"/>
    <property type="match status" value="1"/>
</dbReference>
<reference evidence="7 8" key="1">
    <citation type="submission" date="2021-03" db="EMBL/GenBank/DDBJ databases">
        <title>Antimicrobial resistance genes in bacteria isolated from Japanese honey, and their potential for conferring macrolide and lincosamide resistance in the American foulbrood pathogen Paenibacillus larvae.</title>
        <authorList>
            <person name="Okamoto M."/>
            <person name="Kumagai M."/>
            <person name="Kanamori H."/>
            <person name="Takamatsu D."/>
        </authorList>
    </citation>
    <scope>NUCLEOTIDE SEQUENCE [LARGE SCALE GENOMIC DNA]</scope>
    <source>
        <strain evidence="7 8">J34TS1</strain>
    </source>
</reference>
<dbReference type="Pfam" id="PF04794">
    <property type="entry name" value="YdjC"/>
    <property type="match status" value="1"/>
</dbReference>
<feature type="compositionally biased region" description="Basic residues" evidence="6">
    <location>
        <begin position="291"/>
        <end position="309"/>
    </location>
</feature>
<dbReference type="EMBL" id="BORT01000032">
    <property type="protein sequence ID" value="GIO50419.1"/>
    <property type="molecule type" value="Genomic_DNA"/>
</dbReference>
<evidence type="ECO:0000313" key="7">
    <source>
        <dbReference type="EMBL" id="GIO50419.1"/>
    </source>
</evidence>
<protein>
    <recommendedName>
        <fullName evidence="9">Carbohydrate deacetylase</fullName>
    </recommendedName>
</protein>
<gene>
    <name evidence="7" type="ORF">J34TS1_51840</name>
</gene>
<evidence type="ECO:0000256" key="2">
    <source>
        <dbReference type="ARBA" id="ARBA00022723"/>
    </source>
</evidence>
<keyword evidence="5" id="KW-0119">Carbohydrate metabolism</keyword>
<dbReference type="RefSeq" id="WP_212980630.1">
    <property type="nucleotide sequence ID" value="NZ_AP025343.1"/>
</dbReference>
<evidence type="ECO:0000256" key="1">
    <source>
        <dbReference type="ARBA" id="ARBA00001946"/>
    </source>
</evidence>
<feature type="region of interest" description="Disordered" evidence="6">
    <location>
        <begin position="283"/>
        <end position="309"/>
    </location>
</feature>
<dbReference type="PANTHER" id="PTHR31609">
    <property type="entry name" value="YDJC DEACETYLASE FAMILY MEMBER"/>
    <property type="match status" value="1"/>
</dbReference>